<dbReference type="InterPro" id="IPR012337">
    <property type="entry name" value="RNaseH-like_sf"/>
</dbReference>
<proteinExistence type="predicted"/>
<dbReference type="PANTHER" id="PTHR45749">
    <property type="match status" value="1"/>
</dbReference>
<organism evidence="2 3">
    <name type="scientific">Aphis craccivora</name>
    <name type="common">Cowpea aphid</name>
    <dbReference type="NCBI Taxonomy" id="307492"/>
    <lineage>
        <taxon>Eukaryota</taxon>
        <taxon>Metazoa</taxon>
        <taxon>Ecdysozoa</taxon>
        <taxon>Arthropoda</taxon>
        <taxon>Hexapoda</taxon>
        <taxon>Insecta</taxon>
        <taxon>Pterygota</taxon>
        <taxon>Neoptera</taxon>
        <taxon>Paraneoptera</taxon>
        <taxon>Hemiptera</taxon>
        <taxon>Sternorrhyncha</taxon>
        <taxon>Aphidomorpha</taxon>
        <taxon>Aphidoidea</taxon>
        <taxon>Aphididae</taxon>
        <taxon>Aphidini</taxon>
        <taxon>Aphis</taxon>
        <taxon>Aphis</taxon>
    </lineage>
</organism>
<dbReference type="Pfam" id="PF05699">
    <property type="entry name" value="Dimer_Tnp_hAT"/>
    <property type="match status" value="1"/>
</dbReference>
<feature type="domain" description="HAT C-terminal dimerisation" evidence="1">
    <location>
        <begin position="99"/>
        <end position="162"/>
    </location>
</feature>
<dbReference type="Proteomes" id="UP000478052">
    <property type="component" value="Unassembled WGS sequence"/>
</dbReference>
<name>A0A6G0YKG1_APHCR</name>
<protein>
    <submittedName>
        <fullName evidence="2">Zinc finger MYM-type protein 1</fullName>
    </submittedName>
</protein>
<dbReference type="GO" id="GO:0046983">
    <property type="term" value="F:protein dimerization activity"/>
    <property type="evidence" value="ECO:0007669"/>
    <property type="project" value="InterPro"/>
</dbReference>
<comment type="caution">
    <text evidence="2">The sequence shown here is derived from an EMBL/GenBank/DDBJ whole genome shotgun (WGS) entry which is preliminary data.</text>
</comment>
<evidence type="ECO:0000313" key="3">
    <source>
        <dbReference type="Proteomes" id="UP000478052"/>
    </source>
</evidence>
<evidence type="ECO:0000259" key="1">
    <source>
        <dbReference type="Pfam" id="PF05699"/>
    </source>
</evidence>
<evidence type="ECO:0000313" key="2">
    <source>
        <dbReference type="EMBL" id="KAF0757609.1"/>
    </source>
</evidence>
<accession>A0A6G0YKG1</accession>
<sequence length="179" mass="20581">MRSRFGRRDCCGTKKRGCQRARQDAPQSCNALRRFAPYCGIPSSSKGRIDAIGRLIELKTKEFDIVSLSLKFVLNSDELGKSSTFFARFCSRTIKTIHQWLEKLSTSKNFVNVNKALKLIITIPVTGSSCERAYSKLSLVKTKLRSRMLQERLDAIMFINYNDIIDELKHLHPFDRRSE</sequence>
<dbReference type="PANTHER" id="PTHR45749:SF21">
    <property type="entry name" value="DUF4371 DOMAIN-CONTAINING PROTEIN"/>
    <property type="match status" value="1"/>
</dbReference>
<reference evidence="2 3" key="1">
    <citation type="submission" date="2019-08" db="EMBL/GenBank/DDBJ databases">
        <title>Whole genome of Aphis craccivora.</title>
        <authorList>
            <person name="Voronova N.V."/>
            <person name="Shulinski R.S."/>
            <person name="Bandarenka Y.V."/>
            <person name="Zhorov D.G."/>
            <person name="Warner D."/>
        </authorList>
    </citation>
    <scope>NUCLEOTIDE SEQUENCE [LARGE SCALE GENOMIC DNA]</scope>
    <source>
        <strain evidence="2">180601</strain>
        <tissue evidence="2">Whole Body</tissue>
    </source>
</reference>
<dbReference type="InterPro" id="IPR008906">
    <property type="entry name" value="HATC_C_dom"/>
</dbReference>
<dbReference type="OrthoDB" id="8124016at2759"/>
<gene>
    <name evidence="2" type="ORF">FWK35_00016376</name>
</gene>
<keyword evidence="3" id="KW-1185">Reference proteome</keyword>
<dbReference type="EMBL" id="VUJU01003527">
    <property type="protein sequence ID" value="KAF0757609.1"/>
    <property type="molecule type" value="Genomic_DNA"/>
</dbReference>
<dbReference type="SUPFAM" id="SSF53098">
    <property type="entry name" value="Ribonuclease H-like"/>
    <property type="match status" value="1"/>
</dbReference>
<dbReference type="AlphaFoldDB" id="A0A6G0YKG1"/>